<keyword evidence="7" id="KW-0819">tRNA processing</keyword>
<dbReference type="GO" id="GO:0005737">
    <property type="term" value="C:cytoplasm"/>
    <property type="evidence" value="ECO:0007669"/>
    <property type="project" value="TreeGrafter"/>
</dbReference>
<comment type="catalytic activity">
    <reaction evidence="14">
        <text>uridine(34) in tRNA + acetyl-CoA + S-adenosyl-L-methionine + H2O = 5-(carboxymethyl)uridine(34) in tRNA + 5'-deoxyadenosine + L-methionine + CoA + 2 H(+)</text>
        <dbReference type="Rhea" id="RHEA:61020"/>
        <dbReference type="Rhea" id="RHEA-COMP:10407"/>
        <dbReference type="Rhea" id="RHEA-COMP:11727"/>
        <dbReference type="ChEBI" id="CHEBI:15377"/>
        <dbReference type="ChEBI" id="CHEBI:15378"/>
        <dbReference type="ChEBI" id="CHEBI:17319"/>
        <dbReference type="ChEBI" id="CHEBI:57287"/>
        <dbReference type="ChEBI" id="CHEBI:57288"/>
        <dbReference type="ChEBI" id="CHEBI:57844"/>
        <dbReference type="ChEBI" id="CHEBI:59789"/>
        <dbReference type="ChEBI" id="CHEBI:65315"/>
        <dbReference type="ChEBI" id="CHEBI:74882"/>
        <dbReference type="EC" id="2.3.1.311"/>
    </reaction>
    <physiologicalReaction direction="left-to-right" evidence="14">
        <dbReference type="Rhea" id="RHEA:61021"/>
    </physiologicalReaction>
</comment>
<keyword evidence="8 15" id="KW-0479">Metal-binding</keyword>
<evidence type="ECO:0000256" key="13">
    <source>
        <dbReference type="ARBA" id="ARBA00044771"/>
    </source>
</evidence>
<organism evidence="18 19">
    <name type="scientific">Candidatus Sysuiplasma superficiale</name>
    <dbReference type="NCBI Taxonomy" id="2823368"/>
    <lineage>
        <taxon>Archaea</taxon>
        <taxon>Methanobacteriati</taxon>
        <taxon>Thermoplasmatota</taxon>
        <taxon>Thermoplasmata</taxon>
        <taxon>Candidatus Sysuiplasmatales</taxon>
        <taxon>Candidatus Sysuiplasmataceae</taxon>
        <taxon>Candidatus Sysuiplasma</taxon>
    </lineage>
</organism>
<comment type="similarity">
    <text evidence="2">Belongs to the ELP3 family.</text>
</comment>
<feature type="domain" description="Radical SAM core" evidence="17">
    <location>
        <begin position="79"/>
        <end position="350"/>
    </location>
</feature>
<dbReference type="GO" id="GO:0000049">
    <property type="term" value="F:tRNA binding"/>
    <property type="evidence" value="ECO:0007669"/>
    <property type="project" value="UniProtKB-KW"/>
</dbReference>
<evidence type="ECO:0000256" key="12">
    <source>
        <dbReference type="ARBA" id="ARBA00023315"/>
    </source>
</evidence>
<evidence type="ECO:0000313" key="19">
    <source>
        <dbReference type="Proteomes" id="UP000716004"/>
    </source>
</evidence>
<dbReference type="PIRSF" id="PIRSF005669">
    <property type="entry name" value="Hist_AcTrfase_ELP3"/>
    <property type="match status" value="1"/>
</dbReference>
<evidence type="ECO:0000259" key="16">
    <source>
        <dbReference type="PROSITE" id="PS51186"/>
    </source>
</evidence>
<dbReference type="InterPro" id="IPR056591">
    <property type="entry name" value="ELP3-like_N"/>
</dbReference>
<dbReference type="InterPro" id="IPR006638">
    <property type="entry name" value="Elp3/MiaA/NifB-like_rSAM"/>
</dbReference>
<evidence type="ECO:0000256" key="1">
    <source>
        <dbReference type="ARBA" id="ARBA00005217"/>
    </source>
</evidence>
<dbReference type="SFLD" id="SFLDF00344">
    <property type="entry name" value="ELP3-like"/>
    <property type="match status" value="1"/>
</dbReference>
<dbReference type="SMART" id="SM00729">
    <property type="entry name" value="Elp3"/>
    <property type="match status" value="1"/>
</dbReference>
<dbReference type="PROSITE" id="PS51918">
    <property type="entry name" value="RADICAL_SAM"/>
    <property type="match status" value="1"/>
</dbReference>
<dbReference type="GO" id="GO:0051539">
    <property type="term" value="F:4 iron, 4 sulfur cluster binding"/>
    <property type="evidence" value="ECO:0007669"/>
    <property type="project" value="UniProtKB-KW"/>
</dbReference>
<dbReference type="CDD" id="cd04301">
    <property type="entry name" value="NAT_SF"/>
    <property type="match status" value="1"/>
</dbReference>
<dbReference type="Pfam" id="PF16199">
    <property type="entry name" value="Radical_SAM_C"/>
    <property type="match status" value="1"/>
</dbReference>
<dbReference type="Pfam" id="PF23613">
    <property type="entry name" value="ELP3_N"/>
    <property type="match status" value="1"/>
</dbReference>
<comment type="caution">
    <text evidence="18">The sequence shown here is derived from an EMBL/GenBank/DDBJ whole genome shotgun (WGS) entry which is preliminary data.</text>
</comment>
<keyword evidence="11 15" id="KW-0411">Iron-sulfur</keyword>
<evidence type="ECO:0000256" key="15">
    <source>
        <dbReference type="PIRSR" id="PIRSR005669-1"/>
    </source>
</evidence>
<dbReference type="CDD" id="cd01335">
    <property type="entry name" value="Radical_SAM"/>
    <property type="match status" value="1"/>
</dbReference>
<protein>
    <recommendedName>
        <fullName evidence="13">tRNA carboxymethyluridine synthase</fullName>
        <ecNumber evidence="13">2.3.1.311</ecNumber>
    </recommendedName>
</protein>
<dbReference type="GO" id="GO:0002926">
    <property type="term" value="P:tRNA wobble base 5-methoxycarbonylmethyl-2-thiouridinylation"/>
    <property type="evidence" value="ECO:0007669"/>
    <property type="project" value="TreeGrafter"/>
</dbReference>
<dbReference type="PANTHER" id="PTHR11135:SF7">
    <property type="entry name" value="TRNA URIDINE(34) ACETYLTRANSFERASE"/>
    <property type="match status" value="1"/>
</dbReference>
<evidence type="ECO:0000256" key="4">
    <source>
        <dbReference type="ARBA" id="ARBA00022555"/>
    </source>
</evidence>
<dbReference type="SUPFAM" id="SSF102114">
    <property type="entry name" value="Radical SAM enzymes"/>
    <property type="match status" value="1"/>
</dbReference>
<dbReference type="PANTHER" id="PTHR11135">
    <property type="entry name" value="HISTONE ACETYLTRANSFERASE-RELATED"/>
    <property type="match status" value="1"/>
</dbReference>
<dbReference type="NCBIfam" id="TIGR01211">
    <property type="entry name" value="ELP3"/>
    <property type="match status" value="1"/>
</dbReference>
<dbReference type="SUPFAM" id="SSF55729">
    <property type="entry name" value="Acyl-CoA N-acyltransferases (Nat)"/>
    <property type="match status" value="1"/>
</dbReference>
<feature type="binding site" evidence="15">
    <location>
        <position position="101"/>
    </location>
    <ligand>
        <name>[4Fe-4S] cluster</name>
        <dbReference type="ChEBI" id="CHEBI:49883"/>
        <note>4Fe-4S-S-AdoMet</note>
    </ligand>
</feature>
<evidence type="ECO:0000256" key="9">
    <source>
        <dbReference type="ARBA" id="ARBA00022884"/>
    </source>
</evidence>
<keyword evidence="3" id="KW-0004">4Fe-4S</keyword>
<dbReference type="InterPro" id="IPR034687">
    <property type="entry name" value="ELP3-like"/>
</dbReference>
<name>A0A8J8CEC4_9ARCH</name>
<evidence type="ECO:0000256" key="6">
    <source>
        <dbReference type="ARBA" id="ARBA00022691"/>
    </source>
</evidence>
<evidence type="ECO:0000256" key="5">
    <source>
        <dbReference type="ARBA" id="ARBA00022679"/>
    </source>
</evidence>
<sequence length="524" mass="59733">MAELKYPVFQSHDVDYFGDIIEEIRAERITDAEEFERRKVQLCRKHGMEAIPPNSEILRRVPPDLFEKVLPIVRLKPSRTLSGIASVAIMTSPYNCPHGTCIYCPGGVWNNSAQAYTGKEPAARRAGMNDFDPYRQTKSRLEQLNAIGHSTNKIDLIIMGGTFTARTEEYQRWFVKRAFDAMNGFDAKDISEAHAFNERAENRCIGLTVETRPDQLSQHQIDFSLGLGATRVEIGVQCLFDEVLRRANRAHDVQSVIDSTARAKDSGMKVGYHMMPGLPGMTDEMELENFTRLFSSPSFRPDMLKIYPTLIIEGTPLYEMHRKGLYDEYTLEKAVKLLARVKKDIPEYVRIQRIQRDIPAPMISAGVKKSNLRELVRVEMERQGWKCRCIRCREVGHLGIAEQGIKSSEVDLRSMEYEASGGVEHFISFEYNDAIVGYLRLRLPPSGPAYIRELKVFGRVVPVGEDSHQDWQHKGYGSRLVAQAEEISRNAGYGRIRVTSGVGVRDYYRRLGYDRDSFYLGKNI</sequence>
<evidence type="ECO:0000256" key="2">
    <source>
        <dbReference type="ARBA" id="ARBA00005494"/>
    </source>
</evidence>
<evidence type="ECO:0000256" key="11">
    <source>
        <dbReference type="ARBA" id="ARBA00023014"/>
    </source>
</evidence>
<evidence type="ECO:0000313" key="18">
    <source>
        <dbReference type="EMBL" id="MBX8631995.1"/>
    </source>
</evidence>
<dbReference type="EC" id="2.3.1.311" evidence="13"/>
<dbReference type="PROSITE" id="PS51186">
    <property type="entry name" value="GNAT"/>
    <property type="match status" value="1"/>
</dbReference>
<keyword evidence="10 15" id="KW-0408">Iron</keyword>
<keyword evidence="9" id="KW-0694">RNA-binding</keyword>
<accession>A0A8J8CEC4</accession>
<dbReference type="GO" id="GO:0106261">
    <property type="term" value="F:tRNA uridine(34) acetyltransferase activity"/>
    <property type="evidence" value="ECO:0007669"/>
    <property type="project" value="UniProtKB-EC"/>
</dbReference>
<feature type="binding site" evidence="15">
    <location>
        <position position="104"/>
    </location>
    <ligand>
        <name>[4Fe-4S] cluster</name>
        <dbReference type="ChEBI" id="CHEBI:49883"/>
        <note>4Fe-4S-S-AdoMet</note>
    </ligand>
</feature>
<evidence type="ECO:0000256" key="8">
    <source>
        <dbReference type="ARBA" id="ARBA00022723"/>
    </source>
</evidence>
<evidence type="ECO:0000256" key="10">
    <source>
        <dbReference type="ARBA" id="ARBA00023004"/>
    </source>
</evidence>
<keyword evidence="4" id="KW-0820">tRNA-binding</keyword>
<dbReference type="SFLD" id="SFLDS00029">
    <property type="entry name" value="Radical_SAM"/>
    <property type="match status" value="1"/>
</dbReference>
<evidence type="ECO:0000256" key="3">
    <source>
        <dbReference type="ARBA" id="ARBA00022485"/>
    </source>
</evidence>
<gene>
    <name evidence="18" type="ORF">J9259_05705</name>
</gene>
<dbReference type="Pfam" id="PF04055">
    <property type="entry name" value="Radical_SAM"/>
    <property type="match status" value="1"/>
</dbReference>
<dbReference type="InterPro" id="IPR039661">
    <property type="entry name" value="ELP3"/>
</dbReference>
<evidence type="ECO:0000256" key="7">
    <source>
        <dbReference type="ARBA" id="ARBA00022694"/>
    </source>
</evidence>
<dbReference type="SFLD" id="SFLDG01086">
    <property type="entry name" value="elongater_protein-like"/>
    <property type="match status" value="1"/>
</dbReference>
<keyword evidence="6" id="KW-0949">S-adenosyl-L-methionine</keyword>
<dbReference type="Proteomes" id="UP000716004">
    <property type="component" value="Unassembled WGS sequence"/>
</dbReference>
<dbReference type="InterPro" id="IPR058240">
    <property type="entry name" value="rSAM_sf"/>
</dbReference>
<dbReference type="InterPro" id="IPR032432">
    <property type="entry name" value="Radical_SAM_C"/>
</dbReference>
<reference evidence="18" key="1">
    <citation type="submission" date="2021-04" db="EMBL/GenBank/DDBJ databases">
        <title>Genomic insights into ecological role and evolution of a novel Thermoplasmata order Candidatus Sysuiplasmatales.</title>
        <authorList>
            <person name="Yuan Y."/>
        </authorList>
    </citation>
    <scope>NUCLEOTIDE SEQUENCE</scope>
    <source>
        <strain evidence="18">YP2-bin.285</strain>
    </source>
</reference>
<dbReference type="EMBL" id="JAGVSJ010000012">
    <property type="protein sequence ID" value="MBX8631995.1"/>
    <property type="molecule type" value="Genomic_DNA"/>
</dbReference>
<dbReference type="InterPro" id="IPR000182">
    <property type="entry name" value="GNAT_dom"/>
</dbReference>
<dbReference type="Gene3D" id="3.30.750.200">
    <property type="match status" value="1"/>
</dbReference>
<comment type="cofactor">
    <cofactor evidence="15">
        <name>[4Fe-4S] cluster</name>
        <dbReference type="ChEBI" id="CHEBI:49883"/>
    </cofactor>
    <text evidence="15">Binds 1 [4Fe-4S] cluster. The cluster is coordinated with 3 cysteines and an exchangeable S-adenosyl-L-methionine.</text>
</comment>
<evidence type="ECO:0000256" key="14">
    <source>
        <dbReference type="ARBA" id="ARBA00047372"/>
    </source>
</evidence>
<keyword evidence="12" id="KW-0012">Acyltransferase</keyword>
<dbReference type="InterPro" id="IPR007197">
    <property type="entry name" value="rSAM"/>
</dbReference>
<proteinExistence type="inferred from homology"/>
<keyword evidence="5" id="KW-0808">Transferase</keyword>
<comment type="pathway">
    <text evidence="1">tRNA modification.</text>
</comment>
<dbReference type="Pfam" id="PF00583">
    <property type="entry name" value="Acetyltransf_1"/>
    <property type="match status" value="1"/>
</dbReference>
<dbReference type="InterPro" id="IPR016181">
    <property type="entry name" value="Acyl_CoA_acyltransferase"/>
</dbReference>
<dbReference type="Gene3D" id="3.40.630.30">
    <property type="match status" value="1"/>
</dbReference>
<evidence type="ECO:0000259" key="17">
    <source>
        <dbReference type="PROSITE" id="PS51918"/>
    </source>
</evidence>
<dbReference type="AlphaFoldDB" id="A0A8J8CEC4"/>
<dbReference type="GO" id="GO:0046872">
    <property type="term" value="F:metal ion binding"/>
    <property type="evidence" value="ECO:0007669"/>
    <property type="project" value="UniProtKB-KW"/>
</dbReference>
<feature type="binding site" evidence="15">
    <location>
        <position position="96"/>
    </location>
    <ligand>
        <name>[4Fe-4S] cluster</name>
        <dbReference type="ChEBI" id="CHEBI:49883"/>
        <note>4Fe-4S-S-AdoMet</note>
    </ligand>
</feature>
<feature type="domain" description="N-acetyltransferase" evidence="16">
    <location>
        <begin position="388"/>
        <end position="524"/>
    </location>
</feature>